<sequence>MRRTLAAVAVLASVAGLLGGCADRPAATPAPPTFGPALPGDFGGSGPGTLVSANALEHLDPGLAGKTSVAARVVYLSTSGISDTQVKVSGTVFVPKGNPPPGGWLLVVLGHPNTGSETPCAPSLSPTLRGLAPTVETFLDAGYVVAVPDYQGLGLDDAPHPFLDSTTAGYNVLDAVRATGKLVPGLAGRWAGYGTGQGGQAVWAANELAADYGGTTQPAGVVAAAPTAAVEGLADAAATGTLTDEQMLTLHQYLSALANEYTDFRIDDYRHGVVKANWDALSGCIGGSSAERTAVLAEMTPADLRPSTPEAADTLRGYLKKTALPQGPTAAPMLVTADRPGGLIPQVWTDRAVARACGLGDIVAFGTQAEGNPDKAVGWITDRFNSIAAHNDCPR</sequence>
<dbReference type="Pfam" id="PF03583">
    <property type="entry name" value="LIP"/>
    <property type="match status" value="1"/>
</dbReference>
<dbReference type="InterPro" id="IPR005152">
    <property type="entry name" value="Lipase_secreted"/>
</dbReference>
<dbReference type="InterPro" id="IPR029058">
    <property type="entry name" value="AB_hydrolase_fold"/>
</dbReference>
<protein>
    <submittedName>
        <fullName evidence="2">Secretory lipase</fullName>
    </submittedName>
</protein>
<dbReference type="PROSITE" id="PS51257">
    <property type="entry name" value="PROKAR_LIPOPROTEIN"/>
    <property type="match status" value="1"/>
</dbReference>
<name>W9AIQ6_MYCCO</name>
<dbReference type="GO" id="GO:0016042">
    <property type="term" value="P:lipid catabolic process"/>
    <property type="evidence" value="ECO:0007669"/>
    <property type="project" value="InterPro"/>
</dbReference>
<keyword evidence="1" id="KW-0732">Signal</keyword>
<evidence type="ECO:0000313" key="2">
    <source>
        <dbReference type="EMBL" id="CDO05363.1"/>
    </source>
</evidence>
<dbReference type="STRING" id="258533.BN977_00130"/>
<evidence type="ECO:0000313" key="3">
    <source>
        <dbReference type="Proteomes" id="UP000028870"/>
    </source>
</evidence>
<reference evidence="2" key="2">
    <citation type="submission" date="2014-03" db="EMBL/GenBank/DDBJ databases">
        <authorList>
            <person name="Urmite Genomes"/>
        </authorList>
    </citation>
    <scope>NUCLEOTIDE SEQUENCE</scope>
    <source>
        <strain evidence="2">DSM 44829</strain>
    </source>
</reference>
<reference evidence="2" key="1">
    <citation type="submission" date="2014-03" db="EMBL/GenBank/DDBJ databases">
        <title>Draft Genome Sequence of Mycobacterium cosmeticum DSM 44829.</title>
        <authorList>
            <person name="Croce O."/>
            <person name="Robert C."/>
            <person name="Raoult D."/>
            <person name="Drancourt M."/>
        </authorList>
    </citation>
    <scope>NUCLEOTIDE SEQUENCE [LARGE SCALE GENOMIC DNA]</scope>
    <source>
        <strain evidence="2">DSM 44829</strain>
    </source>
</reference>
<feature type="signal peptide" evidence="1">
    <location>
        <begin position="1"/>
        <end position="22"/>
    </location>
</feature>
<dbReference type="Gene3D" id="3.40.50.1820">
    <property type="entry name" value="alpha/beta hydrolase"/>
    <property type="match status" value="1"/>
</dbReference>
<dbReference type="PANTHER" id="PTHR34853:SF1">
    <property type="entry name" value="LIPASE 5"/>
    <property type="match status" value="1"/>
</dbReference>
<accession>W9AIQ6</accession>
<evidence type="ECO:0000256" key="1">
    <source>
        <dbReference type="SAM" id="SignalP"/>
    </source>
</evidence>
<organism evidence="2 3">
    <name type="scientific">Mycolicibacterium cosmeticum</name>
    <dbReference type="NCBI Taxonomy" id="258533"/>
    <lineage>
        <taxon>Bacteria</taxon>
        <taxon>Bacillati</taxon>
        <taxon>Actinomycetota</taxon>
        <taxon>Actinomycetes</taxon>
        <taxon>Mycobacteriales</taxon>
        <taxon>Mycobacteriaceae</taxon>
        <taxon>Mycolicibacterium</taxon>
    </lineage>
</organism>
<dbReference type="RefSeq" id="WP_036395686.1">
    <property type="nucleotide sequence ID" value="NZ_CCBB010000001.1"/>
</dbReference>
<dbReference type="Proteomes" id="UP000028870">
    <property type="component" value="Unassembled WGS sequence"/>
</dbReference>
<dbReference type="AlphaFoldDB" id="W9AIQ6"/>
<keyword evidence="3" id="KW-1185">Reference proteome</keyword>
<feature type="chain" id="PRO_5038827449" evidence="1">
    <location>
        <begin position="23"/>
        <end position="395"/>
    </location>
</feature>
<dbReference type="SUPFAM" id="SSF53474">
    <property type="entry name" value="alpha/beta-Hydrolases"/>
    <property type="match status" value="1"/>
</dbReference>
<dbReference type="GO" id="GO:0004806">
    <property type="term" value="F:triacylglycerol lipase activity"/>
    <property type="evidence" value="ECO:0007669"/>
    <property type="project" value="InterPro"/>
</dbReference>
<dbReference type="eggNOG" id="COG1073">
    <property type="taxonomic scope" value="Bacteria"/>
</dbReference>
<comment type="caution">
    <text evidence="2">The sequence shown here is derived from an EMBL/GenBank/DDBJ whole genome shotgun (WGS) entry which is preliminary data.</text>
</comment>
<dbReference type="OrthoDB" id="9798122at2"/>
<dbReference type="PIRSF" id="PIRSF029171">
    <property type="entry name" value="Esterase_LipA"/>
    <property type="match status" value="1"/>
</dbReference>
<gene>
    <name evidence="2" type="ORF">BN977_00130</name>
</gene>
<proteinExistence type="predicted"/>
<dbReference type="PANTHER" id="PTHR34853">
    <property type="match status" value="1"/>
</dbReference>
<dbReference type="EMBL" id="CCBB010000001">
    <property type="protein sequence ID" value="CDO05363.1"/>
    <property type="molecule type" value="Genomic_DNA"/>
</dbReference>